<protein>
    <recommendedName>
        <fullName evidence="3">Bacterial dipeptidyl-peptidase SH3 domain-containing protein</fullName>
    </recommendedName>
</protein>
<keyword evidence="2" id="KW-1185">Reference proteome</keyword>
<comment type="caution">
    <text evidence="1">The sequence shown here is derived from an EMBL/GenBank/DDBJ whole genome shotgun (WGS) entry which is preliminary data.</text>
</comment>
<dbReference type="EMBL" id="JACIDX010000006">
    <property type="protein sequence ID" value="MBB3954869.1"/>
    <property type="molecule type" value="Genomic_DNA"/>
</dbReference>
<sequence>MFENQVPALGASFALSGPAAKPDPAHVPVRGDVAHIRLAGQVFVPHYVVPMPHRAMGETKVLRAPGGEAIASLSSGAQFDVLDLAGGHAWGEIPGGMVGYIAADQLEKLA</sequence>
<organism evidence="1 2">
    <name type="scientific">Novosphingobium sediminicola</name>
    <dbReference type="NCBI Taxonomy" id="563162"/>
    <lineage>
        <taxon>Bacteria</taxon>
        <taxon>Pseudomonadati</taxon>
        <taxon>Pseudomonadota</taxon>
        <taxon>Alphaproteobacteria</taxon>
        <taxon>Sphingomonadales</taxon>
        <taxon>Sphingomonadaceae</taxon>
        <taxon>Novosphingobium</taxon>
    </lineage>
</organism>
<evidence type="ECO:0000313" key="2">
    <source>
        <dbReference type="Proteomes" id="UP000548867"/>
    </source>
</evidence>
<evidence type="ECO:0008006" key="3">
    <source>
        <dbReference type="Google" id="ProtNLM"/>
    </source>
</evidence>
<dbReference type="RefSeq" id="WP_183624694.1">
    <property type="nucleotide sequence ID" value="NZ_JACIDX010000006.1"/>
</dbReference>
<accession>A0A7W6CE56</accession>
<evidence type="ECO:0000313" key="1">
    <source>
        <dbReference type="EMBL" id="MBB3954869.1"/>
    </source>
</evidence>
<gene>
    <name evidence="1" type="ORF">GGR38_001818</name>
</gene>
<reference evidence="1 2" key="1">
    <citation type="submission" date="2020-08" db="EMBL/GenBank/DDBJ databases">
        <title>Genomic Encyclopedia of Type Strains, Phase IV (KMG-IV): sequencing the most valuable type-strain genomes for metagenomic binning, comparative biology and taxonomic classification.</title>
        <authorList>
            <person name="Goeker M."/>
        </authorList>
    </citation>
    <scope>NUCLEOTIDE SEQUENCE [LARGE SCALE GENOMIC DNA]</scope>
    <source>
        <strain evidence="1 2">DSM 27057</strain>
    </source>
</reference>
<name>A0A7W6CE56_9SPHN</name>
<dbReference type="Proteomes" id="UP000548867">
    <property type="component" value="Unassembled WGS sequence"/>
</dbReference>
<dbReference type="AlphaFoldDB" id="A0A7W6CE56"/>
<proteinExistence type="predicted"/>